<dbReference type="Pfam" id="PF03704">
    <property type="entry name" value="BTAD"/>
    <property type="match status" value="1"/>
</dbReference>
<proteinExistence type="inferred from homology"/>
<dbReference type="SMART" id="SM00028">
    <property type="entry name" value="TPR"/>
    <property type="match status" value="6"/>
</dbReference>
<dbReference type="InterPro" id="IPR001387">
    <property type="entry name" value="Cro/C1-type_HTH"/>
</dbReference>
<dbReference type="PANTHER" id="PTHR35807:SF1">
    <property type="entry name" value="TRANSCRIPTIONAL REGULATOR REDD"/>
    <property type="match status" value="1"/>
</dbReference>
<feature type="region of interest" description="Disordered" evidence="7">
    <location>
        <begin position="358"/>
        <end position="377"/>
    </location>
</feature>
<feature type="domain" description="HTH cro/C1-type" evidence="8">
    <location>
        <begin position="33"/>
        <end position="88"/>
    </location>
</feature>
<dbReference type="SMART" id="SM00862">
    <property type="entry name" value="Trans_reg_C"/>
    <property type="match status" value="1"/>
</dbReference>
<feature type="repeat" description="TPR" evidence="5">
    <location>
        <begin position="893"/>
        <end position="926"/>
    </location>
</feature>
<keyword evidence="5" id="KW-0802">TPR repeat</keyword>
<dbReference type="Pfam" id="PF13374">
    <property type="entry name" value="TPR_10"/>
    <property type="match status" value="1"/>
</dbReference>
<feature type="compositionally biased region" description="Low complexity" evidence="7">
    <location>
        <begin position="358"/>
        <end position="368"/>
    </location>
</feature>
<reference evidence="11" key="1">
    <citation type="journal article" date="2019" name="Int. J. Syst. Evol. Microbiol.">
        <title>The Global Catalogue of Microorganisms (GCM) 10K type strain sequencing project: providing services to taxonomists for standard genome sequencing and annotation.</title>
        <authorList>
            <consortium name="The Broad Institute Genomics Platform"/>
            <consortium name="The Broad Institute Genome Sequencing Center for Infectious Disease"/>
            <person name="Wu L."/>
            <person name="Ma J."/>
        </authorList>
    </citation>
    <scope>NUCLEOTIDE SEQUENCE [LARGE SCALE GENOMIC DNA]</scope>
    <source>
        <strain evidence="11">JCM 31037</strain>
    </source>
</reference>
<dbReference type="Gene3D" id="1.25.40.10">
    <property type="entry name" value="Tetratricopeptide repeat domain"/>
    <property type="match status" value="3"/>
</dbReference>
<evidence type="ECO:0000256" key="1">
    <source>
        <dbReference type="ARBA" id="ARBA00005820"/>
    </source>
</evidence>
<gene>
    <name evidence="10" type="ORF">ACFQ4H_01850</name>
</gene>
<evidence type="ECO:0000313" key="11">
    <source>
        <dbReference type="Proteomes" id="UP001597260"/>
    </source>
</evidence>
<dbReference type="InterPro" id="IPR016032">
    <property type="entry name" value="Sig_transdc_resp-reg_C-effctor"/>
</dbReference>
<dbReference type="InterPro" id="IPR019734">
    <property type="entry name" value="TPR_rpt"/>
</dbReference>
<protein>
    <submittedName>
        <fullName evidence="10">BTAD domain-containing putative transcriptional regulator</fullName>
    </submittedName>
</protein>
<feature type="DNA-binding region" description="OmpR/PhoB-type" evidence="6">
    <location>
        <begin position="110"/>
        <end position="208"/>
    </location>
</feature>
<dbReference type="InterPro" id="IPR010982">
    <property type="entry name" value="Lambda_DNA-bd_dom_sf"/>
</dbReference>
<evidence type="ECO:0000256" key="2">
    <source>
        <dbReference type="ARBA" id="ARBA00023015"/>
    </source>
</evidence>
<dbReference type="Proteomes" id="UP001597260">
    <property type="component" value="Unassembled WGS sequence"/>
</dbReference>
<name>A0ABW3Y5W5_9ACTN</name>
<dbReference type="InterPro" id="IPR041664">
    <property type="entry name" value="AAA_16"/>
</dbReference>
<dbReference type="CDD" id="cd00093">
    <property type="entry name" value="HTH_XRE"/>
    <property type="match status" value="1"/>
</dbReference>
<dbReference type="InterPro" id="IPR011990">
    <property type="entry name" value="TPR-like_helical_dom_sf"/>
</dbReference>
<dbReference type="Pfam" id="PF13424">
    <property type="entry name" value="TPR_12"/>
    <property type="match status" value="1"/>
</dbReference>
<feature type="domain" description="OmpR/PhoB-type" evidence="9">
    <location>
        <begin position="110"/>
        <end position="208"/>
    </location>
</feature>
<evidence type="ECO:0000256" key="3">
    <source>
        <dbReference type="ARBA" id="ARBA00023125"/>
    </source>
</evidence>
<keyword evidence="3 6" id="KW-0238">DNA-binding</keyword>
<evidence type="ECO:0000313" key="10">
    <source>
        <dbReference type="EMBL" id="MFD1319827.1"/>
    </source>
</evidence>
<evidence type="ECO:0000259" key="8">
    <source>
        <dbReference type="PROSITE" id="PS50943"/>
    </source>
</evidence>
<dbReference type="RefSeq" id="WP_377566191.1">
    <property type="nucleotide sequence ID" value="NZ_JBHTMP010000001.1"/>
</dbReference>
<evidence type="ECO:0000256" key="4">
    <source>
        <dbReference type="ARBA" id="ARBA00023163"/>
    </source>
</evidence>
<keyword evidence="2" id="KW-0805">Transcription regulation</keyword>
<evidence type="ECO:0000256" key="7">
    <source>
        <dbReference type="SAM" id="MobiDB-lite"/>
    </source>
</evidence>
<dbReference type="SUPFAM" id="SSF48452">
    <property type="entry name" value="TPR-like"/>
    <property type="match status" value="3"/>
</dbReference>
<dbReference type="InterPro" id="IPR027417">
    <property type="entry name" value="P-loop_NTPase"/>
</dbReference>
<dbReference type="SUPFAM" id="SSF46894">
    <property type="entry name" value="C-terminal effector domain of the bipartite response regulators"/>
    <property type="match status" value="1"/>
</dbReference>
<dbReference type="InterPro" id="IPR005158">
    <property type="entry name" value="BTAD"/>
</dbReference>
<dbReference type="Pfam" id="PF13191">
    <property type="entry name" value="AAA_16"/>
    <property type="match status" value="1"/>
</dbReference>
<dbReference type="InterPro" id="IPR051677">
    <property type="entry name" value="AfsR-DnrI-RedD_regulator"/>
</dbReference>
<dbReference type="SUPFAM" id="SSF52540">
    <property type="entry name" value="P-loop containing nucleoside triphosphate hydrolases"/>
    <property type="match status" value="1"/>
</dbReference>
<dbReference type="SMART" id="SM01043">
    <property type="entry name" value="BTAD"/>
    <property type="match status" value="1"/>
</dbReference>
<dbReference type="Gene3D" id="3.40.50.300">
    <property type="entry name" value="P-loop containing nucleotide triphosphate hydrolases"/>
    <property type="match status" value="1"/>
</dbReference>
<comment type="similarity">
    <text evidence="1">Belongs to the AfsR/DnrI/RedD regulatory family.</text>
</comment>
<organism evidence="10 11">
    <name type="scientific">Micromonospora sonneratiae</name>
    <dbReference type="NCBI Taxonomy" id="1184706"/>
    <lineage>
        <taxon>Bacteria</taxon>
        <taxon>Bacillati</taxon>
        <taxon>Actinomycetota</taxon>
        <taxon>Actinomycetes</taxon>
        <taxon>Micromonosporales</taxon>
        <taxon>Micromonosporaceae</taxon>
        <taxon>Micromonospora</taxon>
    </lineage>
</organism>
<dbReference type="CDD" id="cd15831">
    <property type="entry name" value="BTAD"/>
    <property type="match status" value="1"/>
</dbReference>
<dbReference type="Pfam" id="PF00486">
    <property type="entry name" value="Trans_reg_C"/>
    <property type="match status" value="1"/>
</dbReference>
<evidence type="ECO:0000256" key="6">
    <source>
        <dbReference type="PROSITE-ProRule" id="PRU01091"/>
    </source>
</evidence>
<comment type="caution">
    <text evidence="10">The sequence shown here is derived from an EMBL/GenBank/DDBJ whole genome shotgun (WGS) entry which is preliminary data.</text>
</comment>
<dbReference type="SMART" id="SM00382">
    <property type="entry name" value="AAA"/>
    <property type="match status" value="1"/>
</dbReference>
<keyword evidence="11" id="KW-1185">Reference proteome</keyword>
<dbReference type="InterPro" id="IPR003593">
    <property type="entry name" value="AAA+_ATPase"/>
</dbReference>
<dbReference type="EMBL" id="JBHTMP010000001">
    <property type="protein sequence ID" value="MFD1319827.1"/>
    <property type="molecule type" value="Genomic_DNA"/>
</dbReference>
<evidence type="ECO:0000256" key="5">
    <source>
        <dbReference type="PROSITE-ProRule" id="PRU00339"/>
    </source>
</evidence>
<dbReference type="Gene3D" id="1.10.10.10">
    <property type="entry name" value="Winged helix-like DNA-binding domain superfamily/Winged helix DNA-binding domain"/>
    <property type="match status" value="1"/>
</dbReference>
<dbReference type="SUPFAM" id="SSF47413">
    <property type="entry name" value="lambda repressor-like DNA-binding domains"/>
    <property type="match status" value="1"/>
</dbReference>
<dbReference type="InterPro" id="IPR036388">
    <property type="entry name" value="WH-like_DNA-bd_sf"/>
</dbReference>
<feature type="region of interest" description="Disordered" evidence="7">
    <location>
        <begin position="1"/>
        <end position="26"/>
    </location>
</feature>
<dbReference type="SMART" id="SM00530">
    <property type="entry name" value="HTH_XRE"/>
    <property type="match status" value="1"/>
</dbReference>
<dbReference type="PANTHER" id="PTHR35807">
    <property type="entry name" value="TRANSCRIPTIONAL REGULATOR REDD-RELATED"/>
    <property type="match status" value="1"/>
</dbReference>
<dbReference type="Pfam" id="PF13560">
    <property type="entry name" value="HTH_31"/>
    <property type="match status" value="1"/>
</dbReference>
<dbReference type="PROSITE" id="PS50943">
    <property type="entry name" value="HTH_CROC1"/>
    <property type="match status" value="1"/>
</dbReference>
<dbReference type="Gene3D" id="1.10.260.40">
    <property type="entry name" value="lambda repressor-like DNA-binding domains"/>
    <property type="match status" value="1"/>
</dbReference>
<dbReference type="PROSITE" id="PS51755">
    <property type="entry name" value="OMPR_PHOB"/>
    <property type="match status" value="1"/>
</dbReference>
<accession>A0ABW3Y5W5</accession>
<evidence type="ECO:0000259" key="9">
    <source>
        <dbReference type="PROSITE" id="PS51755"/>
    </source>
</evidence>
<dbReference type="PROSITE" id="PS50005">
    <property type="entry name" value="TPR"/>
    <property type="match status" value="1"/>
</dbReference>
<keyword evidence="4" id="KW-0804">Transcription</keyword>
<sequence length="1146" mass="123242">MPSSSQPGTDIDPVSDPAGHEASDAPEPLSALLRRLREQLGLTQRDLATSADVSIAVIRDLEQGRTRVPRTATLHALVRCLGAAGADSAALLQRAAPVVQAARPGRGQPARPADAGPLTVSVLGPLLLRRGGVELRLGSAKHRCLLARLALAAGEVVGREELMDLLWDERPPSALNVLHSHVGRLRRLWGEEGARVLVAAGNGYRLALDADRLDLLRFRELASAVSAAADPVQALGQLLAAARLWRGETDVEQLRGSPPVTALFERYATLLCQASALARQLGEYEQVLPLLRELAERLTLHEPVHAELIMVAAASGRQAEALVTYDRLRRALIEQLGVDPGPQLRHAYDAVLRQQWSPTTEPGSGTTPVWQVPAGPPDFVGRERELERISVELARPGSGSMRVVLISGSAGMGKTALALTVAHRLRSGYPDGQLYVDLRSGTSGPVRPMEVLGRFLRALGVPAGRVGFDEEEAGALLRSVLADRRMLLVLDNARDAAQVRALLPGPGRSDVLVTSRRRLPDLSPGLVVDLATLSTGEAVRLMDSTVGAGRVSADLESARELAAACGQLPLALRIAAGRLASRPAWTTAELAYRLRDENQRLTQLSVGDTSVLASFQLSYQDLSEPVRRAFRLCALHPGADFGVEATAELLGVDPIEADLVLGELLDANMLLQYSAERFRFHDLLGQYAARLLGEEDPADVEAARDRLYSWSLRMATEAVEALYPGMVRLVTSSGDAPFADQEVALRWLDAEVGALVALVERAAVSVRPQPSWLLADQLRGYFLVRRHVDRWLRTAEAGLRAATAADDRAGRAAMLLSRGQAMWALGRHAQALADYRAGERLSHDSDWPAAAPYLWHNIGVVQAEQGLLDEAERGYREALRLCGDRSELAAVRALALNGLGAMYADQGQLAEAAECLREALRINEVTGRTASVLSTRGNLGMVLRQLGQEHAAEEHLTAALAGYRRRSNMHGELSTLDELSQLYAQRADAARALSTAEQGYDLAVIVRDQRAQAALLCTMGEARRLDGDIAEALRVLGQALDMARQNGYPYFAARAQVGLAGVHLDLRAYGQARSCAAEARELATAHDFRMVEADALAALARCLAATNADEAAETVAAAVTAYQVAGANARADRLRDLLAASPSSWS</sequence>
<dbReference type="InterPro" id="IPR001867">
    <property type="entry name" value="OmpR/PhoB-type_DNA-bd"/>
</dbReference>
<dbReference type="PRINTS" id="PR00364">
    <property type="entry name" value="DISEASERSIST"/>
</dbReference>